<gene>
    <name evidence="2" type="ORF">GRAN_0811</name>
</gene>
<feature type="region of interest" description="Disordered" evidence="1">
    <location>
        <begin position="1"/>
        <end position="59"/>
    </location>
</feature>
<feature type="compositionally biased region" description="Basic and acidic residues" evidence="1">
    <location>
        <begin position="23"/>
        <end position="46"/>
    </location>
</feature>
<feature type="region of interest" description="Disordered" evidence="1">
    <location>
        <begin position="197"/>
        <end position="219"/>
    </location>
</feature>
<dbReference type="Pfam" id="PF08899">
    <property type="entry name" value="DUF1844"/>
    <property type="match status" value="1"/>
</dbReference>
<protein>
    <recommendedName>
        <fullName evidence="4">DUF1844 domain-containing protein</fullName>
    </recommendedName>
</protein>
<reference evidence="2 3" key="1">
    <citation type="submission" date="2018-11" db="EMBL/GenBank/DDBJ databases">
        <authorList>
            <person name="Mardanov A.V."/>
            <person name="Ravin N.V."/>
            <person name="Dedysh S.N."/>
        </authorList>
    </citation>
    <scope>NUCLEOTIDE SEQUENCE [LARGE SCALE GENOMIC DNA]</scope>
    <source>
        <strain evidence="2 3">AF10</strain>
    </source>
</reference>
<dbReference type="EMBL" id="RDSM01000001">
    <property type="protein sequence ID" value="RXH57501.1"/>
    <property type="molecule type" value="Genomic_DNA"/>
</dbReference>
<dbReference type="Proteomes" id="UP000289437">
    <property type="component" value="Unassembled WGS sequence"/>
</dbReference>
<sequence length="219" mass="23609">MKEGEIMAEQSKPFVITDRRRHTMDGDLRPDADPSPEKEERERPAPVEEAVSAAPVPEAVLEPEMEDGATMPQAPSAEQMEQARMAYEQTADRLSTAIRAANPGMNHPSPMNFDGLVQSIYMTAIMQLGGATPEGQQPQVDLMGAQQSIEMLGTLAEKTAGNLSVEEAALLDRAVFEVQVAFLEITQALARSAAAKQQQQQGQAPGFGQIPGGRPSIVR</sequence>
<reference evidence="3" key="2">
    <citation type="submission" date="2019-02" db="EMBL/GenBank/DDBJ databases">
        <title>Granulicella sibirica sp. nov., a psychrotolerant acidobacterium isolated from an organic soil layer in forested tundra, West Siberia.</title>
        <authorList>
            <person name="Oshkin I.Y."/>
            <person name="Kulichevskaya I.S."/>
            <person name="Rijpstra W.I.C."/>
            <person name="Sinninghe Damste J.S."/>
            <person name="Rakitin A.L."/>
            <person name="Ravin N.V."/>
            <person name="Dedysh S.N."/>
        </authorList>
    </citation>
    <scope>NUCLEOTIDE SEQUENCE [LARGE SCALE GENOMIC DNA]</scope>
    <source>
        <strain evidence="3">AF10</strain>
    </source>
</reference>
<organism evidence="2 3">
    <name type="scientific">Granulicella sibirica</name>
    <dbReference type="NCBI Taxonomy" id="2479048"/>
    <lineage>
        <taxon>Bacteria</taxon>
        <taxon>Pseudomonadati</taxon>
        <taxon>Acidobacteriota</taxon>
        <taxon>Terriglobia</taxon>
        <taxon>Terriglobales</taxon>
        <taxon>Acidobacteriaceae</taxon>
        <taxon>Granulicella</taxon>
    </lineage>
</organism>
<evidence type="ECO:0000313" key="2">
    <source>
        <dbReference type="EMBL" id="RXH57501.1"/>
    </source>
</evidence>
<accession>A0A4Q0T7C5</accession>
<evidence type="ECO:0008006" key="4">
    <source>
        <dbReference type="Google" id="ProtNLM"/>
    </source>
</evidence>
<evidence type="ECO:0000313" key="3">
    <source>
        <dbReference type="Proteomes" id="UP000289437"/>
    </source>
</evidence>
<proteinExistence type="predicted"/>
<keyword evidence="3" id="KW-1185">Reference proteome</keyword>
<dbReference type="InterPro" id="IPR014995">
    <property type="entry name" value="DUF1844"/>
</dbReference>
<feature type="compositionally biased region" description="Low complexity" evidence="1">
    <location>
        <begin position="47"/>
        <end position="59"/>
    </location>
</feature>
<name>A0A4Q0T7C5_9BACT</name>
<evidence type="ECO:0000256" key="1">
    <source>
        <dbReference type="SAM" id="MobiDB-lite"/>
    </source>
</evidence>
<feature type="compositionally biased region" description="Low complexity" evidence="1">
    <location>
        <begin position="197"/>
        <end position="208"/>
    </location>
</feature>
<comment type="caution">
    <text evidence="2">The sequence shown here is derived from an EMBL/GenBank/DDBJ whole genome shotgun (WGS) entry which is preliminary data.</text>
</comment>
<dbReference type="AlphaFoldDB" id="A0A4Q0T7C5"/>